<sequence>MVTTNLALLGIVPEELREDNYEYWKACLKTYLIGQGLWDVVSPTGTKLAHESWERQNAMALHAIQISCGPNVVSKIRETESAKIAWEYLAEKHRLPPPSPHEEGPEEKRAVGFVQYESLFKAVDRGNWEDTIALLQNIPNALQAKISATDDTALHVAILAGHVKIVDELVNLMSAEDLELKNKFGATALSTIAISGNTKMAEAMVEKNPRLLSIKDDRGHIPVVVAALYGQKDMVRYLYPMTPHVELTPKKSGPTLLNCLITAEIYDIALLLMQQQQHNPQLAFTEDLYRNYTIRLLAQKPSAFPCGSKLVLWKQWIYSSDLLRELVWNISLFFGTYFFFIQQNAFNITLINNLCINFFSVTIPIIKRIYERKLMHVEAVELLDCIFKEIPNLSEKQFKTIGIDEAIYDAIKHGIIEFIEKIIEYDPDTIWRKGVKGRTMFAHAIILRQEKIFNMIYGLGPTRKSIIARRRDIFGNNILHLAGKLAPSSQLDRVSGAALQMQRELQWFKEVESIVKPKSKEDVNENDKTPSTLFSDEHADLVKKGERWMKNTATSCMVVATLIAALMFTTAFTVPGGTDNDTGIPIFIWYNAFMVFIAADCIVAILFINFSVDVLRDPHIALC</sequence>
<dbReference type="InterPro" id="IPR025314">
    <property type="entry name" value="DUF4219"/>
</dbReference>
<keyword evidence="5" id="KW-1185">Reference proteome</keyword>
<dbReference type="PANTHER" id="PTHR24177:SF335">
    <property type="entry name" value="PGG DOMAIN-CONTAINING PROTEIN"/>
    <property type="match status" value="1"/>
</dbReference>
<dbReference type="Pfam" id="PF13961">
    <property type="entry name" value="DUF4219"/>
    <property type="match status" value="1"/>
</dbReference>
<protein>
    <recommendedName>
        <fullName evidence="6">PGG domain-containing protein</fullName>
    </recommendedName>
</protein>
<gene>
    <name evidence="4" type="ORF">L1049_019418</name>
</gene>
<reference evidence="4 5" key="1">
    <citation type="journal article" date="2024" name="Plant J.">
        <title>Genome sequences and population genomics reveal climatic adaptation and genomic divergence between two closely related sweetgum species.</title>
        <authorList>
            <person name="Xu W.Q."/>
            <person name="Ren C.Q."/>
            <person name="Zhang X.Y."/>
            <person name="Comes H.P."/>
            <person name="Liu X.H."/>
            <person name="Li Y.G."/>
            <person name="Kettle C.J."/>
            <person name="Jalonen R."/>
            <person name="Gaisberger H."/>
            <person name="Ma Y.Z."/>
            <person name="Qiu Y.X."/>
        </authorList>
    </citation>
    <scope>NUCLEOTIDE SEQUENCE [LARGE SCALE GENOMIC DNA]</scope>
    <source>
        <strain evidence="4">Hangzhou</strain>
    </source>
</reference>
<dbReference type="SMART" id="SM00248">
    <property type="entry name" value="ANK"/>
    <property type="match status" value="4"/>
</dbReference>
<dbReference type="InterPro" id="IPR026961">
    <property type="entry name" value="PGG_dom"/>
</dbReference>
<keyword evidence="1" id="KW-0812">Transmembrane</keyword>
<dbReference type="InterPro" id="IPR036770">
    <property type="entry name" value="Ankyrin_rpt-contain_sf"/>
</dbReference>
<dbReference type="Gene3D" id="1.25.40.20">
    <property type="entry name" value="Ankyrin repeat-containing domain"/>
    <property type="match status" value="1"/>
</dbReference>
<proteinExistence type="predicted"/>
<feature type="domain" description="PGG" evidence="3">
    <location>
        <begin position="547"/>
        <end position="602"/>
    </location>
</feature>
<evidence type="ECO:0000259" key="3">
    <source>
        <dbReference type="Pfam" id="PF13962"/>
    </source>
</evidence>
<dbReference type="SUPFAM" id="SSF48403">
    <property type="entry name" value="Ankyrin repeat"/>
    <property type="match status" value="1"/>
</dbReference>
<organism evidence="4 5">
    <name type="scientific">Liquidambar formosana</name>
    <name type="common">Formosan gum</name>
    <dbReference type="NCBI Taxonomy" id="63359"/>
    <lineage>
        <taxon>Eukaryota</taxon>
        <taxon>Viridiplantae</taxon>
        <taxon>Streptophyta</taxon>
        <taxon>Embryophyta</taxon>
        <taxon>Tracheophyta</taxon>
        <taxon>Spermatophyta</taxon>
        <taxon>Magnoliopsida</taxon>
        <taxon>eudicotyledons</taxon>
        <taxon>Gunneridae</taxon>
        <taxon>Pentapetalae</taxon>
        <taxon>Saxifragales</taxon>
        <taxon>Altingiaceae</taxon>
        <taxon>Liquidambar</taxon>
    </lineage>
</organism>
<feature type="domain" description="DUF4219" evidence="2">
    <location>
        <begin position="18"/>
        <end position="42"/>
    </location>
</feature>
<dbReference type="GO" id="GO:0016020">
    <property type="term" value="C:membrane"/>
    <property type="evidence" value="ECO:0007669"/>
    <property type="project" value="TreeGrafter"/>
</dbReference>
<dbReference type="InterPro" id="IPR002110">
    <property type="entry name" value="Ankyrin_rpt"/>
</dbReference>
<feature type="transmembrane region" description="Helical" evidence="1">
    <location>
        <begin position="553"/>
        <end position="574"/>
    </location>
</feature>
<name>A0AAP0SBL8_LIQFO</name>
<dbReference type="AlphaFoldDB" id="A0AAP0SBL8"/>
<feature type="transmembrane region" description="Helical" evidence="1">
    <location>
        <begin position="586"/>
        <end position="608"/>
    </location>
</feature>
<comment type="caution">
    <text evidence="4">The sequence shown here is derived from an EMBL/GenBank/DDBJ whole genome shotgun (WGS) entry which is preliminary data.</text>
</comment>
<evidence type="ECO:0000313" key="4">
    <source>
        <dbReference type="EMBL" id="KAK9291470.1"/>
    </source>
</evidence>
<evidence type="ECO:0000259" key="2">
    <source>
        <dbReference type="Pfam" id="PF13961"/>
    </source>
</evidence>
<keyword evidence="1" id="KW-0472">Membrane</keyword>
<evidence type="ECO:0008006" key="6">
    <source>
        <dbReference type="Google" id="ProtNLM"/>
    </source>
</evidence>
<accession>A0AAP0SBL8</accession>
<dbReference type="PANTHER" id="PTHR24177">
    <property type="entry name" value="CASKIN"/>
    <property type="match status" value="1"/>
</dbReference>
<dbReference type="Pfam" id="PF12796">
    <property type="entry name" value="Ank_2"/>
    <property type="match status" value="1"/>
</dbReference>
<feature type="transmembrane region" description="Helical" evidence="1">
    <location>
        <begin position="346"/>
        <end position="366"/>
    </location>
</feature>
<keyword evidence="1" id="KW-1133">Transmembrane helix</keyword>
<dbReference type="Proteomes" id="UP001415857">
    <property type="component" value="Unassembled WGS sequence"/>
</dbReference>
<dbReference type="Pfam" id="PF13962">
    <property type="entry name" value="PGG"/>
    <property type="match status" value="1"/>
</dbReference>
<evidence type="ECO:0000313" key="5">
    <source>
        <dbReference type="Proteomes" id="UP001415857"/>
    </source>
</evidence>
<dbReference type="EMBL" id="JBBPBK010000001">
    <property type="protein sequence ID" value="KAK9291470.1"/>
    <property type="molecule type" value="Genomic_DNA"/>
</dbReference>
<evidence type="ECO:0000256" key="1">
    <source>
        <dbReference type="SAM" id="Phobius"/>
    </source>
</evidence>